<gene>
    <name evidence="2" type="ORF">BJ968_002835</name>
</gene>
<feature type="compositionally biased region" description="Pro residues" evidence="1">
    <location>
        <begin position="46"/>
        <end position="56"/>
    </location>
</feature>
<reference evidence="2 3" key="1">
    <citation type="submission" date="2020-07" db="EMBL/GenBank/DDBJ databases">
        <title>Sequencing the genomes of 1000 actinobacteria strains.</title>
        <authorList>
            <person name="Klenk H.-P."/>
        </authorList>
    </citation>
    <scope>NUCLEOTIDE SEQUENCE [LARGE SCALE GENOMIC DNA]</scope>
    <source>
        <strain evidence="2 3">DSM 7487</strain>
    </source>
</reference>
<evidence type="ECO:0000313" key="2">
    <source>
        <dbReference type="EMBL" id="NYD23295.1"/>
    </source>
</evidence>
<dbReference type="AlphaFoldDB" id="A0A7Y9DMG4"/>
<name>A0A7Y9DMG4_9ACTN</name>
<dbReference type="Proteomes" id="UP000521922">
    <property type="component" value="Unassembled WGS sequence"/>
</dbReference>
<evidence type="ECO:0000313" key="3">
    <source>
        <dbReference type="Proteomes" id="UP000521922"/>
    </source>
</evidence>
<protein>
    <submittedName>
        <fullName evidence="2">Uncharacterized protein</fullName>
    </submittedName>
</protein>
<feature type="region of interest" description="Disordered" evidence="1">
    <location>
        <begin position="9"/>
        <end position="56"/>
    </location>
</feature>
<dbReference type="RefSeq" id="WP_179752915.1">
    <property type="nucleotide sequence ID" value="NZ_BAAAGN010000010.1"/>
</dbReference>
<comment type="caution">
    <text evidence="2">The sequence shown here is derived from an EMBL/GenBank/DDBJ whole genome shotgun (WGS) entry which is preliminary data.</text>
</comment>
<proteinExistence type="predicted"/>
<feature type="compositionally biased region" description="Pro residues" evidence="1">
    <location>
        <begin position="20"/>
        <end position="29"/>
    </location>
</feature>
<dbReference type="EMBL" id="JACCBB010000001">
    <property type="protein sequence ID" value="NYD23295.1"/>
    <property type="molecule type" value="Genomic_DNA"/>
</dbReference>
<organism evidence="2 3">
    <name type="scientific">Kineococcus aurantiacus</name>
    <dbReference type="NCBI Taxonomy" id="37633"/>
    <lineage>
        <taxon>Bacteria</taxon>
        <taxon>Bacillati</taxon>
        <taxon>Actinomycetota</taxon>
        <taxon>Actinomycetes</taxon>
        <taxon>Kineosporiales</taxon>
        <taxon>Kineosporiaceae</taxon>
        <taxon>Kineococcus</taxon>
    </lineage>
</organism>
<accession>A0A7Y9DMG4</accession>
<evidence type="ECO:0000256" key="1">
    <source>
        <dbReference type="SAM" id="MobiDB-lite"/>
    </source>
</evidence>
<sequence length="56" mass="5855">MLDPYLAVLTDPSVPDEEPPPPPSLPDPPPGEHRWVAHAPLSGETFPPPGPDPLGG</sequence>
<keyword evidence="3" id="KW-1185">Reference proteome</keyword>